<dbReference type="AlphaFoldDB" id="A0A7W7CEG9"/>
<dbReference type="EMBL" id="JACHMH010000001">
    <property type="protein sequence ID" value="MBB4679678.1"/>
    <property type="molecule type" value="Genomic_DNA"/>
</dbReference>
<dbReference type="Gene3D" id="3.50.30.10">
    <property type="entry name" value="Phosphohistidine domain"/>
    <property type="match status" value="1"/>
</dbReference>
<accession>A0A7W7CEG9</accession>
<name>A0A7W7CEG9_9PSEU</name>
<feature type="compositionally biased region" description="Low complexity" evidence="1">
    <location>
        <begin position="537"/>
        <end position="579"/>
    </location>
</feature>
<evidence type="ECO:0000313" key="3">
    <source>
        <dbReference type="EMBL" id="MBB4679678.1"/>
    </source>
</evidence>
<sequence length="776" mass="82986">MSTSEPTLPGFTLLTDPDVLEHQSGPDTAWTITNAAEAMPGVLTPLGASFWLPVCEIGLRSAFHDLGVLSAGQVRLPEQVDERISGVFAGRYAANLDVLRRMADLTPGTSGDAMERQLFGTARPGIPRANGLRRLPFVLTKAPTTVARFPRRLAALSRHIHQWWRTAVTTDLDLPGRPEQALVEASRVTAHALRAHMISAMVGPALFDRLRDLTTKAGLPGLELHLLAGDGDLEEARLVEQLRAVAHGRLPLDPVLATYGFHGPGAGEISAHSWREDPTPLHRMIETYRTAPPPVSRTDRSAAEAELFAALPRRSRSGARLVLRLARTFNPLREISKANFLKAVDAARHAARARGRELVRAGVLGDPEEVFQLTVAEIVEQVPADVAATVKSRRAQRRRLRTVRLPERWTGPAQPIPLAVASTEDIRELRGQAGAGGLAEGRARVVLDAGESDLVEPGEVLVCATTDPSWAPALGIAGAVVIDVGSPMSHGAIIARELGVPCVIGTGTGTVVLRSGDWLRVDGAAGIVTVRHRATTEPEPATAEPNAAAAAQPSSATAGPPHTAAQPSSPSPSAYTSEPTPAPAIPGNNPLLADLPLLRLLMLKGRCPATDLPHLIPNAETSLPRILTQGWALQRSGALRLTAAGRQHTAALLTEERTHLASPLLPQLYHCFSALNDNLKSIMTTWQSGDTSALPQLLDLHDQALPLAQTIAAEAPRLSCYAPRLSHAADKLRAGDLDWLAKPTIDSYHTVWFELHDDLMSLLGLTRLAEAKAGRA</sequence>
<evidence type="ECO:0000259" key="2">
    <source>
        <dbReference type="Pfam" id="PF00391"/>
    </source>
</evidence>
<gene>
    <name evidence="3" type="ORF">HNR67_005796</name>
</gene>
<dbReference type="InterPro" id="IPR008279">
    <property type="entry name" value="PEP-util_enz_mobile_dom"/>
</dbReference>
<dbReference type="PANTHER" id="PTHR43615">
    <property type="entry name" value="PHOSPHOENOLPYRUVATE SYNTHASE-RELATED"/>
    <property type="match status" value="1"/>
</dbReference>
<dbReference type="RefSeq" id="WP_185005398.1">
    <property type="nucleotide sequence ID" value="NZ_BAAAUI010000001.1"/>
</dbReference>
<dbReference type="GO" id="GO:0016772">
    <property type="term" value="F:transferase activity, transferring phosphorus-containing groups"/>
    <property type="evidence" value="ECO:0007669"/>
    <property type="project" value="InterPro"/>
</dbReference>
<dbReference type="Pfam" id="PF00391">
    <property type="entry name" value="PEP-utilizers"/>
    <property type="match status" value="1"/>
</dbReference>
<dbReference type="Proteomes" id="UP000533598">
    <property type="component" value="Unassembled WGS sequence"/>
</dbReference>
<feature type="domain" description="PEP-utilising enzyme mobile" evidence="2">
    <location>
        <begin position="456"/>
        <end position="526"/>
    </location>
</feature>
<feature type="region of interest" description="Disordered" evidence="1">
    <location>
        <begin position="534"/>
        <end position="587"/>
    </location>
</feature>
<reference evidence="3 4" key="1">
    <citation type="submission" date="2020-08" db="EMBL/GenBank/DDBJ databases">
        <title>Sequencing the genomes of 1000 actinobacteria strains.</title>
        <authorList>
            <person name="Klenk H.-P."/>
        </authorList>
    </citation>
    <scope>NUCLEOTIDE SEQUENCE [LARGE SCALE GENOMIC DNA]</scope>
    <source>
        <strain evidence="3 4">DSM 44230</strain>
    </source>
</reference>
<proteinExistence type="predicted"/>
<evidence type="ECO:0000256" key="1">
    <source>
        <dbReference type="SAM" id="MobiDB-lite"/>
    </source>
</evidence>
<organism evidence="3 4">
    <name type="scientific">Crossiella cryophila</name>
    <dbReference type="NCBI Taxonomy" id="43355"/>
    <lineage>
        <taxon>Bacteria</taxon>
        <taxon>Bacillati</taxon>
        <taxon>Actinomycetota</taxon>
        <taxon>Actinomycetes</taxon>
        <taxon>Pseudonocardiales</taxon>
        <taxon>Pseudonocardiaceae</taxon>
        <taxon>Crossiella</taxon>
    </lineage>
</organism>
<dbReference type="SUPFAM" id="SSF52009">
    <property type="entry name" value="Phosphohistidine domain"/>
    <property type="match status" value="1"/>
</dbReference>
<dbReference type="InterPro" id="IPR051549">
    <property type="entry name" value="PEP_Utilizing_Enz"/>
</dbReference>
<evidence type="ECO:0000313" key="4">
    <source>
        <dbReference type="Proteomes" id="UP000533598"/>
    </source>
</evidence>
<protein>
    <submittedName>
        <fullName evidence="3">Phosphohistidine swiveling domain-containing protein</fullName>
    </submittedName>
</protein>
<dbReference type="InterPro" id="IPR036637">
    <property type="entry name" value="Phosphohistidine_dom_sf"/>
</dbReference>
<dbReference type="PANTHER" id="PTHR43615:SF1">
    <property type="entry name" value="PPDK_N DOMAIN-CONTAINING PROTEIN"/>
    <property type="match status" value="1"/>
</dbReference>
<keyword evidence="4" id="KW-1185">Reference proteome</keyword>
<comment type="caution">
    <text evidence="3">The sequence shown here is derived from an EMBL/GenBank/DDBJ whole genome shotgun (WGS) entry which is preliminary data.</text>
</comment>